<sequence>MAFGCHRFLLRQLQVPRHLISLHLSNCSSESYRLLHLNLTHIDLSDNKLKGKIIASLTLLQDLEFLNLSSNGLNGEIPTELGDLISLKNLSLASNSLSWLIMDSMSAIPGLVYVDLSNN</sequence>
<name>A0ABR2PIG2_9ROSI</name>
<dbReference type="InterPro" id="IPR053038">
    <property type="entry name" value="RLP_Defense"/>
</dbReference>
<dbReference type="InterPro" id="IPR001611">
    <property type="entry name" value="Leu-rich_rpt"/>
</dbReference>
<dbReference type="InterPro" id="IPR032675">
    <property type="entry name" value="LRR_dom_sf"/>
</dbReference>
<dbReference type="PANTHER" id="PTHR48064:SF1">
    <property type="entry name" value="RECEPTOR-LIKE PROTEIN 51-RELATED"/>
    <property type="match status" value="1"/>
</dbReference>
<organism evidence="1 2">
    <name type="scientific">Hibiscus sabdariffa</name>
    <name type="common">roselle</name>
    <dbReference type="NCBI Taxonomy" id="183260"/>
    <lineage>
        <taxon>Eukaryota</taxon>
        <taxon>Viridiplantae</taxon>
        <taxon>Streptophyta</taxon>
        <taxon>Embryophyta</taxon>
        <taxon>Tracheophyta</taxon>
        <taxon>Spermatophyta</taxon>
        <taxon>Magnoliopsida</taxon>
        <taxon>eudicotyledons</taxon>
        <taxon>Gunneridae</taxon>
        <taxon>Pentapetalae</taxon>
        <taxon>rosids</taxon>
        <taxon>malvids</taxon>
        <taxon>Malvales</taxon>
        <taxon>Malvaceae</taxon>
        <taxon>Malvoideae</taxon>
        <taxon>Hibiscus</taxon>
    </lineage>
</organism>
<gene>
    <name evidence="1" type="ORF">V6N11_065579</name>
</gene>
<dbReference type="SUPFAM" id="SSF52058">
    <property type="entry name" value="L domain-like"/>
    <property type="match status" value="1"/>
</dbReference>
<dbReference type="Proteomes" id="UP001396334">
    <property type="component" value="Unassembled WGS sequence"/>
</dbReference>
<evidence type="ECO:0000313" key="2">
    <source>
        <dbReference type="Proteomes" id="UP001396334"/>
    </source>
</evidence>
<dbReference type="PANTHER" id="PTHR48064">
    <property type="entry name" value="OS01G0750400 PROTEIN"/>
    <property type="match status" value="1"/>
</dbReference>
<protein>
    <submittedName>
        <fullName evidence="1">Uncharacterized protein</fullName>
    </submittedName>
</protein>
<dbReference type="PRINTS" id="PR00019">
    <property type="entry name" value="LEURICHRPT"/>
</dbReference>
<accession>A0ABR2PIG2</accession>
<evidence type="ECO:0000313" key="1">
    <source>
        <dbReference type="EMBL" id="KAK8987975.1"/>
    </source>
</evidence>
<dbReference type="Gene3D" id="3.80.10.10">
    <property type="entry name" value="Ribonuclease Inhibitor"/>
    <property type="match status" value="1"/>
</dbReference>
<comment type="caution">
    <text evidence="1">The sequence shown here is derived from an EMBL/GenBank/DDBJ whole genome shotgun (WGS) entry which is preliminary data.</text>
</comment>
<dbReference type="Pfam" id="PF00560">
    <property type="entry name" value="LRR_1"/>
    <property type="match status" value="3"/>
</dbReference>
<reference evidence="1 2" key="1">
    <citation type="journal article" date="2024" name="G3 (Bethesda)">
        <title>Genome assembly of Hibiscus sabdariffa L. provides insights into metabolisms of medicinal natural products.</title>
        <authorList>
            <person name="Kim T."/>
        </authorList>
    </citation>
    <scope>NUCLEOTIDE SEQUENCE [LARGE SCALE GENOMIC DNA]</scope>
    <source>
        <strain evidence="1">TK-2024</strain>
        <tissue evidence="1">Old leaves</tissue>
    </source>
</reference>
<dbReference type="EMBL" id="JBBPBN010000059">
    <property type="protein sequence ID" value="KAK8987975.1"/>
    <property type="molecule type" value="Genomic_DNA"/>
</dbReference>
<keyword evidence="2" id="KW-1185">Reference proteome</keyword>
<proteinExistence type="predicted"/>